<reference evidence="4 5" key="1">
    <citation type="submission" date="2019-08" db="EMBL/GenBank/DDBJ databases">
        <title>Genome sequencing of Paenibacillus faecis DSM 23593(T).</title>
        <authorList>
            <person name="Kook J.-K."/>
            <person name="Park S.-N."/>
            <person name="Lim Y.K."/>
        </authorList>
    </citation>
    <scope>NUCLEOTIDE SEQUENCE [LARGE SCALE GENOMIC DNA]</scope>
    <source>
        <strain evidence="4 5">DSM 23593</strain>
    </source>
</reference>
<dbReference type="Pfam" id="PF20042">
    <property type="entry name" value="DUF6444"/>
    <property type="match status" value="1"/>
</dbReference>
<keyword evidence="5" id="KW-1185">Reference proteome</keyword>
<dbReference type="Pfam" id="PF03050">
    <property type="entry name" value="DDE_Tnp_IS66"/>
    <property type="match status" value="1"/>
</dbReference>
<evidence type="ECO:0000256" key="1">
    <source>
        <dbReference type="SAM" id="MobiDB-lite"/>
    </source>
</evidence>
<dbReference type="InterPro" id="IPR045618">
    <property type="entry name" value="DUF6444"/>
</dbReference>
<dbReference type="PANTHER" id="PTHR33678:SF1">
    <property type="entry name" value="BLL1576 PROTEIN"/>
    <property type="match status" value="1"/>
</dbReference>
<protein>
    <submittedName>
        <fullName evidence="4">IS66 family transposase</fullName>
    </submittedName>
</protein>
<feature type="compositionally biased region" description="Low complexity" evidence="1">
    <location>
        <begin position="55"/>
        <end position="69"/>
    </location>
</feature>
<evidence type="ECO:0000313" key="5">
    <source>
        <dbReference type="Proteomes" id="UP000325218"/>
    </source>
</evidence>
<evidence type="ECO:0000259" key="3">
    <source>
        <dbReference type="Pfam" id="PF20042"/>
    </source>
</evidence>
<dbReference type="NCBIfam" id="NF033517">
    <property type="entry name" value="transpos_IS66"/>
    <property type="match status" value="1"/>
</dbReference>
<name>A0A5D0CLF3_9BACL</name>
<proteinExistence type="predicted"/>
<feature type="domain" description="DUF6444" evidence="3">
    <location>
        <begin position="39"/>
        <end position="95"/>
    </location>
</feature>
<accession>A0A5D0CLF3</accession>
<sequence length="487" mass="54604">MRGASPMHLSPEQVHAICKGDPEIITAFNALLQVIDQQAKRIVELEQRVQELERQLGQNSNNSSKPPSSDGFRKTNNLRQSGGKKGAPKGHPGQTLRMVAQPDEIQIHPHAICTFCHTSLADIPAQRYEARQVFDLPPVKWSVTEHRAETKCCPSCRATSTAAFPERVKAPVQYGDTLRAWTSYLSVYQLLPLERIAQLFEDLTDHGPSEATLLSHLQQMYTSLTTPEQQIQQHLLRSPLIHADETGFRVNGSGVWMHTASNGSFTHLTVHSSRGTQGMAAGGILPAYKGTVVHDCYGPYFNPKSFSFRHVLCNAHLLRECQGITENDKHQWSGEMKTLLQESWSLVCASRESGKPLPELVVQEIEQHYDDILFRGREEWSKNVVARKKGVRGRQAKGKAGNLAERFEKWKSAILAFLRDAHVPFDNNQAERDIRMVKVKTKISGAFRTEAGAEHFARIRGVISTLLKQKRPILESLSSALQGRLQF</sequence>
<comment type="caution">
    <text evidence="4">The sequence shown here is derived from an EMBL/GenBank/DDBJ whole genome shotgun (WGS) entry which is preliminary data.</text>
</comment>
<dbReference type="OrthoDB" id="61007at2"/>
<dbReference type="EMBL" id="VSDO01000005">
    <property type="protein sequence ID" value="TYA10839.1"/>
    <property type="molecule type" value="Genomic_DNA"/>
</dbReference>
<dbReference type="InterPro" id="IPR052344">
    <property type="entry name" value="Transposase-related"/>
</dbReference>
<evidence type="ECO:0000313" key="4">
    <source>
        <dbReference type="EMBL" id="TYA10839.1"/>
    </source>
</evidence>
<evidence type="ECO:0000259" key="2">
    <source>
        <dbReference type="Pfam" id="PF03050"/>
    </source>
</evidence>
<dbReference type="InterPro" id="IPR004291">
    <property type="entry name" value="Transposase_IS66_central"/>
</dbReference>
<organism evidence="4 5">
    <name type="scientific">Paenibacillus faecis</name>
    <dbReference type="NCBI Taxonomy" id="862114"/>
    <lineage>
        <taxon>Bacteria</taxon>
        <taxon>Bacillati</taxon>
        <taxon>Bacillota</taxon>
        <taxon>Bacilli</taxon>
        <taxon>Bacillales</taxon>
        <taxon>Paenibacillaceae</taxon>
        <taxon>Paenibacillus</taxon>
    </lineage>
</organism>
<feature type="region of interest" description="Disordered" evidence="1">
    <location>
        <begin position="54"/>
        <end position="95"/>
    </location>
</feature>
<gene>
    <name evidence="4" type="ORF">FRY98_23995</name>
</gene>
<dbReference type="Proteomes" id="UP000325218">
    <property type="component" value="Unassembled WGS sequence"/>
</dbReference>
<dbReference type="PANTHER" id="PTHR33678">
    <property type="entry name" value="BLL1576 PROTEIN"/>
    <property type="match status" value="1"/>
</dbReference>
<feature type="domain" description="Transposase IS66 central" evidence="2">
    <location>
        <begin position="173"/>
        <end position="454"/>
    </location>
</feature>
<dbReference type="AlphaFoldDB" id="A0A5D0CLF3"/>